<dbReference type="InterPro" id="IPR001531">
    <property type="entry name" value="Zn_PLipaseC"/>
</dbReference>
<dbReference type="InterPro" id="IPR029002">
    <property type="entry name" value="PLPC/GPLD1"/>
</dbReference>
<dbReference type="CDD" id="cd11009">
    <property type="entry name" value="Zn_dep_PLPC"/>
    <property type="match status" value="1"/>
</dbReference>
<keyword evidence="6" id="KW-0378">Hydrolase</keyword>
<dbReference type="GO" id="GO:0008270">
    <property type="term" value="F:zinc ion binding"/>
    <property type="evidence" value="ECO:0007669"/>
    <property type="project" value="InterPro"/>
</dbReference>
<evidence type="ECO:0000313" key="10">
    <source>
        <dbReference type="EMBL" id="MTV50275.1"/>
    </source>
</evidence>
<proteinExistence type="predicted"/>
<evidence type="ECO:0000256" key="8">
    <source>
        <dbReference type="ARBA" id="ARBA00031285"/>
    </source>
</evidence>
<evidence type="ECO:0000313" key="11">
    <source>
        <dbReference type="Proteomes" id="UP000430670"/>
    </source>
</evidence>
<keyword evidence="3" id="KW-0964">Secreted</keyword>
<dbReference type="EMBL" id="WNKU01000021">
    <property type="protein sequence ID" value="MTV50275.1"/>
    <property type="molecule type" value="Genomic_DNA"/>
</dbReference>
<dbReference type="Pfam" id="PF00882">
    <property type="entry name" value="Zn_dep_PLPC"/>
    <property type="match status" value="1"/>
</dbReference>
<protein>
    <recommendedName>
        <fullName evidence="2">Phospholipase C</fullName>
        <ecNumber evidence="1">3.1.4.3</ecNumber>
    </recommendedName>
    <alternativeName>
        <fullName evidence="8">Phosphatidylcholine cholinephosphohydrolase</fullName>
    </alternativeName>
</protein>
<dbReference type="Gene3D" id="1.10.575.10">
    <property type="entry name" value="P1 Nuclease"/>
    <property type="match status" value="1"/>
</dbReference>
<evidence type="ECO:0000256" key="6">
    <source>
        <dbReference type="ARBA" id="ARBA00022801"/>
    </source>
</evidence>
<dbReference type="AlphaFoldDB" id="A0A6I3SNJ5"/>
<reference evidence="10 11" key="1">
    <citation type="submission" date="2019-11" db="EMBL/GenBank/DDBJ databases">
        <title>Whole-genome sequence of a the green, strictly anaerobic photosynthetic bacterium Heliobacillus mobilis DSM 6151.</title>
        <authorList>
            <person name="Kyndt J.A."/>
            <person name="Meyer T.E."/>
        </authorList>
    </citation>
    <scope>NUCLEOTIDE SEQUENCE [LARGE SCALE GENOMIC DNA]</scope>
    <source>
        <strain evidence="10 11">DSM 6151</strain>
    </source>
</reference>
<keyword evidence="11" id="KW-1185">Reference proteome</keyword>
<evidence type="ECO:0000256" key="3">
    <source>
        <dbReference type="ARBA" id="ARBA00022525"/>
    </source>
</evidence>
<evidence type="ECO:0000256" key="1">
    <source>
        <dbReference type="ARBA" id="ARBA00012018"/>
    </source>
</evidence>
<dbReference type="EC" id="3.1.4.3" evidence="1"/>
<dbReference type="GO" id="GO:0034480">
    <property type="term" value="F:phosphatidylcholine phospholipase C activity"/>
    <property type="evidence" value="ECO:0007669"/>
    <property type="project" value="UniProtKB-EC"/>
</dbReference>
<evidence type="ECO:0000256" key="5">
    <source>
        <dbReference type="ARBA" id="ARBA00022729"/>
    </source>
</evidence>
<dbReference type="Proteomes" id="UP000430670">
    <property type="component" value="Unassembled WGS sequence"/>
</dbReference>
<comment type="caution">
    <text evidence="10">The sequence shown here is derived from an EMBL/GenBank/DDBJ whole genome shotgun (WGS) entry which is preliminary data.</text>
</comment>
<keyword evidence="7" id="KW-0862">Zinc</keyword>
<dbReference type="InterPro" id="IPR008947">
    <property type="entry name" value="PLipase_C/P1_nuclease_dom_sf"/>
</dbReference>
<gene>
    <name evidence="10" type="ORF">GJ688_14970</name>
</gene>
<dbReference type="PROSITE" id="PS51346">
    <property type="entry name" value="PROKAR_ZN_DEPEND_PLPC_2"/>
    <property type="match status" value="1"/>
</dbReference>
<sequence>MGVRFSIGGPPVQTAARWLLTTALPTQERVGAVSSITHDFCITQAKEILWNDGFESEALQVSFHHSSLSDGVRWIDQGWRNIAHYYHPVRDRGLFGGSHAVHEIGQYYRRALRLFRRHKTDQAMFFLGAACHFVQDLCVPHHAKCAIFSGHREFEQFAEEHRREYVVSCKGLYDKEKTPESWVKENARIAYDWFTHVEGKNRSNYDRALQTLLPLAQQTTAGFLKNFFDEAKK</sequence>
<dbReference type="SMART" id="SM00770">
    <property type="entry name" value="Zn_dep_PLPC"/>
    <property type="match status" value="1"/>
</dbReference>
<evidence type="ECO:0000259" key="9">
    <source>
        <dbReference type="PROSITE" id="PS51346"/>
    </source>
</evidence>
<feature type="domain" description="Zn-dependent PLC" evidence="9">
    <location>
        <begin position="25"/>
        <end position="233"/>
    </location>
</feature>
<keyword evidence="5" id="KW-0732">Signal</keyword>
<evidence type="ECO:0000256" key="4">
    <source>
        <dbReference type="ARBA" id="ARBA00022723"/>
    </source>
</evidence>
<evidence type="ECO:0000256" key="7">
    <source>
        <dbReference type="ARBA" id="ARBA00022833"/>
    </source>
</evidence>
<evidence type="ECO:0000256" key="2">
    <source>
        <dbReference type="ARBA" id="ARBA00018391"/>
    </source>
</evidence>
<dbReference type="SUPFAM" id="SSF48537">
    <property type="entry name" value="Phospholipase C/P1 nuclease"/>
    <property type="match status" value="1"/>
</dbReference>
<keyword evidence="4" id="KW-0479">Metal-binding</keyword>
<accession>A0A6I3SNJ5</accession>
<organism evidence="10 11">
    <name type="scientific">Heliobacterium mobile</name>
    <name type="common">Heliobacillus mobilis</name>
    <dbReference type="NCBI Taxonomy" id="28064"/>
    <lineage>
        <taxon>Bacteria</taxon>
        <taxon>Bacillati</taxon>
        <taxon>Bacillota</taxon>
        <taxon>Clostridia</taxon>
        <taxon>Eubacteriales</taxon>
        <taxon>Heliobacteriaceae</taxon>
        <taxon>Heliobacterium</taxon>
    </lineage>
</organism>
<dbReference type="OrthoDB" id="1677163at2"/>
<name>A0A6I3SNJ5_HELMO</name>